<dbReference type="Proteomes" id="UP000243374">
    <property type="component" value="Unassembled WGS sequence"/>
</dbReference>
<dbReference type="OrthoDB" id="9918246at2"/>
<evidence type="ECO:0000313" key="2">
    <source>
        <dbReference type="Proteomes" id="UP000243374"/>
    </source>
</evidence>
<dbReference type="RefSeq" id="WP_074840091.1">
    <property type="nucleotide sequence ID" value="NZ_CP047056.1"/>
</dbReference>
<gene>
    <name evidence="1" type="ORF">SAMN04487865_101331</name>
</gene>
<accession>A0A662Z8H9</accession>
<dbReference type="EMBL" id="FOSF01000013">
    <property type="protein sequence ID" value="SFK00200.1"/>
    <property type="molecule type" value="Genomic_DNA"/>
</dbReference>
<protein>
    <submittedName>
        <fullName evidence="1">Uncharacterized protein</fullName>
    </submittedName>
</protein>
<reference evidence="1 2" key="1">
    <citation type="submission" date="2016-10" db="EMBL/GenBank/DDBJ databases">
        <authorList>
            <person name="Varghese N."/>
            <person name="Submissions S."/>
        </authorList>
    </citation>
    <scope>NUCLEOTIDE SEQUENCE [LARGE SCALE GENOMIC DNA]</scope>
    <source>
        <strain evidence="1 2">22B</strain>
    </source>
</reference>
<evidence type="ECO:0000313" key="1">
    <source>
        <dbReference type="EMBL" id="SFK00200.1"/>
    </source>
</evidence>
<keyword evidence="2" id="KW-1185">Reference proteome</keyword>
<organism evidence="1 2">
    <name type="scientific">Succinivibrio dextrinosolvens</name>
    <dbReference type="NCBI Taxonomy" id="83771"/>
    <lineage>
        <taxon>Bacteria</taxon>
        <taxon>Pseudomonadati</taxon>
        <taxon>Pseudomonadota</taxon>
        <taxon>Gammaproteobacteria</taxon>
        <taxon>Aeromonadales</taxon>
        <taxon>Succinivibrionaceae</taxon>
        <taxon>Succinivibrio</taxon>
    </lineage>
</organism>
<proteinExistence type="predicted"/>
<dbReference type="AlphaFoldDB" id="A0A662Z8H9"/>
<sequence>MVFIASFVIFLLFVLALSLGLIFRKKPLITEDEATAAIMGDIACSTCQQMCAMAGRTKVSKKVKDKIKCNVNELNEVEIPHKDV</sequence>
<name>A0A662Z8H9_9GAMM</name>